<protein>
    <submittedName>
        <fullName evidence="6">Transcriptional regulator with GAF, ATPase, and Fis domain</fullName>
    </submittedName>
</protein>
<dbReference type="Gene3D" id="3.30.450.40">
    <property type="match status" value="1"/>
</dbReference>
<keyword evidence="2" id="KW-0418">Kinase</keyword>
<accession>A0A7W7CR23</accession>
<organism evidence="6 7">
    <name type="scientific">Paractinoplanes abujensis</name>
    <dbReference type="NCBI Taxonomy" id="882441"/>
    <lineage>
        <taxon>Bacteria</taxon>
        <taxon>Bacillati</taxon>
        <taxon>Actinomycetota</taxon>
        <taxon>Actinomycetes</taxon>
        <taxon>Micromonosporales</taxon>
        <taxon>Micromonosporaceae</taxon>
        <taxon>Paractinoplanes</taxon>
    </lineage>
</organism>
<dbReference type="InterPro" id="IPR029016">
    <property type="entry name" value="GAF-like_dom_sf"/>
</dbReference>
<evidence type="ECO:0000313" key="6">
    <source>
        <dbReference type="EMBL" id="MBB4693088.1"/>
    </source>
</evidence>
<dbReference type="InterPro" id="IPR036388">
    <property type="entry name" value="WH-like_DNA-bd_sf"/>
</dbReference>
<dbReference type="SMART" id="SM00065">
    <property type="entry name" value="GAF"/>
    <property type="match status" value="1"/>
</dbReference>
<evidence type="ECO:0000256" key="3">
    <source>
        <dbReference type="ARBA" id="ARBA00023015"/>
    </source>
</evidence>
<sequence length="235" mass="25520">MPPVDPESLASSLRRLATGPEHDVTAAIDEAVRACAALFSVSGGGLMIVDENSTLHYVAASDERGHVLEKAQSATGTGPCVEAFVRDEVVVANDLRSDPRWPEVTPVLTREGVLAVLGCPLRLGGVPVGTLDVYRNEPHTWDESERTALIRYSEVIEAMLSTALNAQRAGELAGQLQYALDYRVVIERAVGYLMAQHRVDSVTAFNVLRSTARDQRRKVADVAQELLDTGTITRR</sequence>
<name>A0A7W7CR23_9ACTN</name>
<dbReference type="InterPro" id="IPR011006">
    <property type="entry name" value="CheY-like_superfamily"/>
</dbReference>
<keyword evidence="4" id="KW-0804">Transcription</keyword>
<dbReference type="SUPFAM" id="SSF55781">
    <property type="entry name" value="GAF domain-like"/>
    <property type="match status" value="1"/>
</dbReference>
<keyword evidence="7" id="KW-1185">Reference proteome</keyword>
<dbReference type="GO" id="GO:0003723">
    <property type="term" value="F:RNA binding"/>
    <property type="evidence" value="ECO:0007669"/>
    <property type="project" value="InterPro"/>
</dbReference>
<dbReference type="PIRSF" id="PIRSF036625">
    <property type="entry name" value="GAF_ANTAR"/>
    <property type="match status" value="1"/>
</dbReference>
<dbReference type="RefSeq" id="WP_184951746.1">
    <property type="nucleotide sequence ID" value="NZ_BOMC01000083.1"/>
</dbReference>
<dbReference type="Gene3D" id="1.10.10.10">
    <property type="entry name" value="Winged helix-like DNA-binding domain superfamily/Winged helix DNA-binding domain"/>
    <property type="match status" value="1"/>
</dbReference>
<dbReference type="SMART" id="SM01012">
    <property type="entry name" value="ANTAR"/>
    <property type="match status" value="1"/>
</dbReference>
<reference evidence="6 7" key="1">
    <citation type="submission" date="2020-08" db="EMBL/GenBank/DDBJ databases">
        <title>Sequencing the genomes of 1000 actinobacteria strains.</title>
        <authorList>
            <person name="Klenk H.-P."/>
        </authorList>
    </citation>
    <scope>NUCLEOTIDE SEQUENCE [LARGE SCALE GENOMIC DNA]</scope>
    <source>
        <strain evidence="6 7">DSM 45518</strain>
    </source>
</reference>
<dbReference type="Proteomes" id="UP000542742">
    <property type="component" value="Unassembled WGS sequence"/>
</dbReference>
<evidence type="ECO:0000256" key="2">
    <source>
        <dbReference type="ARBA" id="ARBA00022777"/>
    </source>
</evidence>
<keyword evidence="1" id="KW-0808">Transferase</keyword>
<proteinExistence type="predicted"/>
<dbReference type="EMBL" id="JACHMF010000001">
    <property type="protein sequence ID" value="MBB4693088.1"/>
    <property type="molecule type" value="Genomic_DNA"/>
</dbReference>
<dbReference type="Pfam" id="PF13185">
    <property type="entry name" value="GAF_2"/>
    <property type="match status" value="1"/>
</dbReference>
<evidence type="ECO:0000313" key="7">
    <source>
        <dbReference type="Proteomes" id="UP000542742"/>
    </source>
</evidence>
<dbReference type="InterPro" id="IPR003018">
    <property type="entry name" value="GAF"/>
</dbReference>
<evidence type="ECO:0000256" key="1">
    <source>
        <dbReference type="ARBA" id="ARBA00022679"/>
    </source>
</evidence>
<dbReference type="InterPro" id="IPR005561">
    <property type="entry name" value="ANTAR"/>
</dbReference>
<comment type="caution">
    <text evidence="6">The sequence shown here is derived from an EMBL/GenBank/DDBJ whole genome shotgun (WGS) entry which is preliminary data.</text>
</comment>
<evidence type="ECO:0000256" key="4">
    <source>
        <dbReference type="ARBA" id="ARBA00023163"/>
    </source>
</evidence>
<dbReference type="Pfam" id="PF03861">
    <property type="entry name" value="ANTAR"/>
    <property type="match status" value="1"/>
</dbReference>
<dbReference type="SUPFAM" id="SSF52172">
    <property type="entry name" value="CheY-like"/>
    <property type="match status" value="1"/>
</dbReference>
<dbReference type="PROSITE" id="PS50921">
    <property type="entry name" value="ANTAR"/>
    <property type="match status" value="1"/>
</dbReference>
<keyword evidence="3" id="KW-0805">Transcription regulation</keyword>
<gene>
    <name evidence="6" type="ORF">BKA14_003236</name>
</gene>
<dbReference type="AlphaFoldDB" id="A0A7W7CR23"/>
<dbReference type="GO" id="GO:0016301">
    <property type="term" value="F:kinase activity"/>
    <property type="evidence" value="ECO:0007669"/>
    <property type="project" value="UniProtKB-KW"/>
</dbReference>
<feature type="domain" description="ANTAR" evidence="5">
    <location>
        <begin position="166"/>
        <end position="227"/>
    </location>
</feature>
<dbReference type="InterPro" id="IPR012074">
    <property type="entry name" value="GAF_ANTAR"/>
</dbReference>
<evidence type="ECO:0000259" key="5">
    <source>
        <dbReference type="PROSITE" id="PS50921"/>
    </source>
</evidence>